<dbReference type="Proteomes" id="UP001596392">
    <property type="component" value="Unassembled WGS sequence"/>
</dbReference>
<organism evidence="2 3">
    <name type="scientific">Catellatospora aurea</name>
    <dbReference type="NCBI Taxonomy" id="1337874"/>
    <lineage>
        <taxon>Bacteria</taxon>
        <taxon>Bacillati</taxon>
        <taxon>Actinomycetota</taxon>
        <taxon>Actinomycetes</taxon>
        <taxon>Micromonosporales</taxon>
        <taxon>Micromonosporaceae</taxon>
        <taxon>Catellatospora</taxon>
    </lineage>
</organism>
<evidence type="ECO:0000256" key="1">
    <source>
        <dbReference type="SAM" id="SignalP"/>
    </source>
</evidence>
<gene>
    <name evidence="2" type="ORF">ACFQO7_34960</name>
</gene>
<accession>A0ABW2H720</accession>
<reference evidence="3" key="1">
    <citation type="journal article" date="2019" name="Int. J. Syst. Evol. Microbiol.">
        <title>The Global Catalogue of Microorganisms (GCM) 10K type strain sequencing project: providing services to taxonomists for standard genome sequencing and annotation.</title>
        <authorList>
            <consortium name="The Broad Institute Genomics Platform"/>
            <consortium name="The Broad Institute Genome Sequencing Center for Infectious Disease"/>
            <person name="Wu L."/>
            <person name="Ma J."/>
        </authorList>
    </citation>
    <scope>NUCLEOTIDE SEQUENCE [LARGE SCALE GENOMIC DNA]</scope>
    <source>
        <strain evidence="3">CGMCC 1.9106</strain>
    </source>
</reference>
<feature type="signal peptide" evidence="1">
    <location>
        <begin position="1"/>
        <end position="27"/>
    </location>
</feature>
<dbReference type="EMBL" id="JBHTAC010000062">
    <property type="protein sequence ID" value="MFC7247694.1"/>
    <property type="molecule type" value="Genomic_DNA"/>
</dbReference>
<feature type="chain" id="PRO_5047029606" description="Peptidase inhibitor family I36" evidence="1">
    <location>
        <begin position="28"/>
        <end position="150"/>
    </location>
</feature>
<dbReference type="RefSeq" id="WP_360535705.1">
    <property type="nucleotide sequence ID" value="NZ_JBHTAC010000062.1"/>
</dbReference>
<evidence type="ECO:0000313" key="2">
    <source>
        <dbReference type="EMBL" id="MFC7247694.1"/>
    </source>
</evidence>
<keyword evidence="3" id="KW-1185">Reference proteome</keyword>
<sequence>MRLLYKGLIATGAMLMALLLTPVAAQAGGTPYCQTSDGRGCLNAWELDRTNGYQCSWFNSDSNWGDDCVNAHLPGGFRNQASSLENVTANNNYARLYYHPGYTGAWACIGPGEYWNDLYYWWFNHGSGLDGYQTRINNEIAGFKWSKSCG</sequence>
<protein>
    <recommendedName>
        <fullName evidence="4">Peptidase inhibitor family I36</fullName>
    </recommendedName>
</protein>
<name>A0ABW2H720_9ACTN</name>
<comment type="caution">
    <text evidence="2">The sequence shown here is derived from an EMBL/GenBank/DDBJ whole genome shotgun (WGS) entry which is preliminary data.</text>
</comment>
<keyword evidence="1" id="KW-0732">Signal</keyword>
<dbReference type="Gene3D" id="2.60.20.10">
    <property type="entry name" value="Crystallins"/>
    <property type="match status" value="1"/>
</dbReference>
<evidence type="ECO:0000313" key="3">
    <source>
        <dbReference type="Proteomes" id="UP001596392"/>
    </source>
</evidence>
<evidence type="ECO:0008006" key="4">
    <source>
        <dbReference type="Google" id="ProtNLM"/>
    </source>
</evidence>
<proteinExistence type="predicted"/>